<evidence type="ECO:0000256" key="1">
    <source>
        <dbReference type="ARBA" id="ARBA00007441"/>
    </source>
</evidence>
<organism evidence="7 8">
    <name type="scientific">Phodopus roborovskii</name>
    <name type="common">Roborovski's desert hamster</name>
    <name type="synonym">Cricetulus roborovskii</name>
    <dbReference type="NCBI Taxonomy" id="109678"/>
    <lineage>
        <taxon>Eukaryota</taxon>
        <taxon>Metazoa</taxon>
        <taxon>Chordata</taxon>
        <taxon>Craniata</taxon>
        <taxon>Vertebrata</taxon>
        <taxon>Euteleostomi</taxon>
        <taxon>Mammalia</taxon>
        <taxon>Eutheria</taxon>
        <taxon>Euarchontoglires</taxon>
        <taxon>Glires</taxon>
        <taxon>Rodentia</taxon>
        <taxon>Myomorpha</taxon>
        <taxon>Muroidea</taxon>
        <taxon>Cricetidae</taxon>
        <taxon>Cricetinae</taxon>
        <taxon>Phodopus</taxon>
    </lineage>
</organism>
<dbReference type="InterPro" id="IPR015421">
    <property type="entry name" value="PyrdxlP-dep_Trfase_major"/>
</dbReference>
<feature type="domain" description="Aminotransferase class I/classII large" evidence="6">
    <location>
        <begin position="99"/>
        <end position="464"/>
    </location>
</feature>
<dbReference type="InterPro" id="IPR015422">
    <property type="entry name" value="PyrdxlP-dep_Trfase_small"/>
</dbReference>
<gene>
    <name evidence="7" type="primary">Accs</name>
    <name evidence="7" type="ORF">PHOROB_LOCUS5941</name>
</gene>
<dbReference type="AlphaFoldDB" id="A0AAU9Z8F3"/>
<feature type="region of interest" description="Disordered" evidence="5">
    <location>
        <begin position="1"/>
        <end position="44"/>
    </location>
</feature>
<dbReference type="PANTHER" id="PTHR43795:SF17">
    <property type="entry name" value="1-AMINOCYCLOPROPANE-1-CARBOXYLATE SYNTHASE-LIKE PROTEIN 1"/>
    <property type="match status" value="1"/>
</dbReference>
<dbReference type="EMBL" id="CALSGD010001402">
    <property type="protein sequence ID" value="CAH6788200.1"/>
    <property type="molecule type" value="Genomic_DNA"/>
</dbReference>
<feature type="compositionally biased region" description="Low complexity" evidence="5">
    <location>
        <begin position="9"/>
        <end position="19"/>
    </location>
</feature>
<sequence>MFSLPQRESTASTTPSDSTSARDMDSGHGDVLQGECLRKPDRKQPRLYGVGDPMAMFSSDSSCLSSRGRVIKWFWDSAEEGYRTYHMDEYDEDKNPSGIINLGTSENKLCFDLLSRRLTQSDMLHVEPSLLQYPDWRGHLFLREEVARFLSLYCKSPAPLKPENVVVLNGCASLFSALATVLCEAGEALLIPTPYYGAITQHVYLYGNVRLAYVYLDSKVTGLNTRPFQLTVEKLEMALQGVNSEGVKVKGLILINPQNPLGDIYSPEELQEFLGFATRHQLHVIMDEVYMLSVFEESLGYHSVLSLERLPDPQRTHVMWATSKDFGMSGLRFGILYTENQHVATAVASLCRYHGLSGLVQYQMAQLLRDHDWITQVYLPENHTRLKAAHTYVSEELKALGIPFVSRGAGFFIWVDLRKYLRQGTFEEEVLLWRRFLDNKVLLSFGKAFECKEPGWFRIVFSDKENRLCLGMQRVRQVLEGQSQVVEDASPCHTQDPSTQPI</sequence>
<dbReference type="Pfam" id="PF00155">
    <property type="entry name" value="Aminotran_1_2"/>
    <property type="match status" value="1"/>
</dbReference>
<dbReference type="PRINTS" id="PR00753">
    <property type="entry name" value="ACCSYNTHASE"/>
</dbReference>
<dbReference type="Gene3D" id="3.90.1150.10">
    <property type="entry name" value="Aspartate Aminotransferase, domain 1"/>
    <property type="match status" value="1"/>
</dbReference>
<dbReference type="Proteomes" id="UP001152836">
    <property type="component" value="Unassembled WGS sequence"/>
</dbReference>
<dbReference type="InterPro" id="IPR015424">
    <property type="entry name" value="PyrdxlP-dep_Trfase"/>
</dbReference>
<keyword evidence="8" id="KW-1185">Reference proteome</keyword>
<dbReference type="CDD" id="cd00609">
    <property type="entry name" value="AAT_like"/>
    <property type="match status" value="1"/>
</dbReference>
<evidence type="ECO:0000256" key="3">
    <source>
        <dbReference type="ARBA" id="ARBA00057291"/>
    </source>
</evidence>
<dbReference type="InterPro" id="IPR050478">
    <property type="entry name" value="Ethylene_sulfur-biosynth"/>
</dbReference>
<dbReference type="FunFam" id="3.40.640.10:FF:000102">
    <property type="entry name" value="1-aminocyclopropane-1-carboxylate synthase homolog (inactive)"/>
    <property type="match status" value="1"/>
</dbReference>
<evidence type="ECO:0000256" key="4">
    <source>
        <dbReference type="ARBA" id="ARBA00068556"/>
    </source>
</evidence>
<dbReference type="InterPro" id="IPR004839">
    <property type="entry name" value="Aminotransferase_I/II_large"/>
</dbReference>
<comment type="caution">
    <text evidence="7">The sequence shown here is derived from an EMBL/GenBank/DDBJ whole genome shotgun (WGS) entry which is preliminary data.</text>
</comment>
<dbReference type="GO" id="GO:0030170">
    <property type="term" value="F:pyridoxal phosphate binding"/>
    <property type="evidence" value="ECO:0007669"/>
    <property type="project" value="InterPro"/>
</dbReference>
<evidence type="ECO:0000256" key="2">
    <source>
        <dbReference type="ARBA" id="ARBA00022898"/>
    </source>
</evidence>
<comment type="similarity">
    <text evidence="1">Belongs to the class-I pyridoxal-phosphate-dependent aminotransferase family.</text>
</comment>
<keyword evidence="2" id="KW-0663">Pyridoxal phosphate</keyword>
<dbReference type="PANTHER" id="PTHR43795">
    <property type="entry name" value="BIFUNCTIONAL ASPARTATE AMINOTRANSFERASE AND GLUTAMATE/ASPARTATE-PREPHENATE AMINOTRANSFERASE-RELATED"/>
    <property type="match status" value="1"/>
</dbReference>
<evidence type="ECO:0000313" key="8">
    <source>
        <dbReference type="Proteomes" id="UP001152836"/>
    </source>
</evidence>
<dbReference type="GO" id="GO:0008483">
    <property type="term" value="F:transaminase activity"/>
    <property type="evidence" value="ECO:0007669"/>
    <property type="project" value="TreeGrafter"/>
</dbReference>
<comment type="function">
    <text evidence="3">Does not catalyze the synthesis of 1-aminocyclopropane-1-carboxylate but is capable of catalyzing the deamination of L-vinylglycine.</text>
</comment>
<dbReference type="GO" id="GO:0006520">
    <property type="term" value="P:amino acid metabolic process"/>
    <property type="evidence" value="ECO:0007669"/>
    <property type="project" value="TreeGrafter"/>
</dbReference>
<evidence type="ECO:0000256" key="5">
    <source>
        <dbReference type="SAM" id="MobiDB-lite"/>
    </source>
</evidence>
<proteinExistence type="inferred from homology"/>
<reference evidence="7" key="1">
    <citation type="submission" date="2022-06" db="EMBL/GenBank/DDBJ databases">
        <authorList>
            <person name="Andreotti S."/>
            <person name="Wyler E."/>
        </authorList>
    </citation>
    <scope>NUCLEOTIDE SEQUENCE</scope>
</reference>
<evidence type="ECO:0000259" key="6">
    <source>
        <dbReference type="Pfam" id="PF00155"/>
    </source>
</evidence>
<dbReference type="Gene3D" id="3.40.640.10">
    <property type="entry name" value="Type I PLP-dependent aspartate aminotransferase-like (Major domain)"/>
    <property type="match status" value="1"/>
</dbReference>
<dbReference type="SUPFAM" id="SSF53383">
    <property type="entry name" value="PLP-dependent transferases"/>
    <property type="match status" value="1"/>
</dbReference>
<protein>
    <recommendedName>
        <fullName evidence="4">1-aminocyclopropane-1-carboxylate synthase-like protein 1</fullName>
    </recommendedName>
</protein>
<name>A0AAU9Z8F3_PHORO</name>
<accession>A0AAU9Z8F3</accession>
<evidence type="ECO:0000313" key="7">
    <source>
        <dbReference type="EMBL" id="CAH6788200.1"/>
    </source>
</evidence>